<protein>
    <submittedName>
        <fullName evidence="9">C3H1-type domain-containing protein</fullName>
    </submittedName>
</protein>
<dbReference type="WBParaSite" id="L893_g26468.t1">
    <property type="protein sequence ID" value="L893_g26468.t1"/>
    <property type="gene ID" value="L893_g26468"/>
</dbReference>
<evidence type="ECO:0000256" key="6">
    <source>
        <dbReference type="SAM" id="MobiDB-lite"/>
    </source>
</evidence>
<accession>A0A1I7ZHL4</accession>
<dbReference type="GO" id="GO:0003729">
    <property type="term" value="F:mRNA binding"/>
    <property type="evidence" value="ECO:0007669"/>
    <property type="project" value="InterPro"/>
</dbReference>
<dbReference type="PANTHER" id="PTHR12547">
    <property type="entry name" value="CCCH ZINC FINGER/TIS11-RELATED"/>
    <property type="match status" value="1"/>
</dbReference>
<evidence type="ECO:0000313" key="9">
    <source>
        <dbReference type="WBParaSite" id="L893_g26468.t1"/>
    </source>
</evidence>
<keyword evidence="1 5" id="KW-0479">Metal-binding</keyword>
<dbReference type="GO" id="GO:0043186">
    <property type="term" value="C:P granule"/>
    <property type="evidence" value="ECO:0007669"/>
    <property type="project" value="UniProtKB-ARBA"/>
</dbReference>
<dbReference type="SMART" id="SM00356">
    <property type="entry name" value="ZnF_C3H1"/>
    <property type="match status" value="1"/>
</dbReference>
<evidence type="ECO:0000256" key="5">
    <source>
        <dbReference type="PROSITE-ProRule" id="PRU00723"/>
    </source>
</evidence>
<dbReference type="Pfam" id="PF00642">
    <property type="entry name" value="zf-CCCH"/>
    <property type="match status" value="1"/>
</dbReference>
<feature type="domain" description="C3H1-type" evidence="7">
    <location>
        <begin position="91"/>
        <end position="120"/>
    </location>
</feature>
<feature type="region of interest" description="Disordered" evidence="6">
    <location>
        <begin position="127"/>
        <end position="152"/>
    </location>
</feature>
<proteinExistence type="predicted"/>
<evidence type="ECO:0000256" key="3">
    <source>
        <dbReference type="ARBA" id="ARBA00022771"/>
    </source>
</evidence>
<dbReference type="PANTHER" id="PTHR12547:SF18">
    <property type="entry name" value="PROTEIN TIS11"/>
    <property type="match status" value="1"/>
</dbReference>
<dbReference type="Gene3D" id="4.10.1000.10">
    <property type="entry name" value="Zinc finger, CCCH-type"/>
    <property type="match status" value="1"/>
</dbReference>
<dbReference type="AlphaFoldDB" id="A0A1I7ZHL4"/>
<dbReference type="Proteomes" id="UP000095287">
    <property type="component" value="Unplaced"/>
</dbReference>
<feature type="zinc finger region" description="C3H1-type" evidence="5">
    <location>
        <begin position="91"/>
        <end position="120"/>
    </location>
</feature>
<dbReference type="SUPFAM" id="SSF90229">
    <property type="entry name" value="CCCH zinc finger"/>
    <property type="match status" value="1"/>
</dbReference>
<keyword evidence="4 5" id="KW-0862">Zinc</keyword>
<keyword evidence="3 5" id="KW-0863">Zinc-finger</keyword>
<dbReference type="FunFam" id="4.10.1000.10:FF:000001">
    <property type="entry name" value="zinc finger CCCH domain-containing protein 15-like"/>
    <property type="match status" value="1"/>
</dbReference>
<dbReference type="PROSITE" id="PS50103">
    <property type="entry name" value="ZF_C3H1"/>
    <property type="match status" value="1"/>
</dbReference>
<evidence type="ECO:0000313" key="8">
    <source>
        <dbReference type="Proteomes" id="UP000095287"/>
    </source>
</evidence>
<dbReference type="GO" id="GO:0008270">
    <property type="term" value="F:zinc ion binding"/>
    <property type="evidence" value="ECO:0007669"/>
    <property type="project" value="UniProtKB-KW"/>
</dbReference>
<organism evidence="8 9">
    <name type="scientific">Steinernema glaseri</name>
    <dbReference type="NCBI Taxonomy" id="37863"/>
    <lineage>
        <taxon>Eukaryota</taxon>
        <taxon>Metazoa</taxon>
        <taxon>Ecdysozoa</taxon>
        <taxon>Nematoda</taxon>
        <taxon>Chromadorea</taxon>
        <taxon>Rhabditida</taxon>
        <taxon>Tylenchina</taxon>
        <taxon>Panagrolaimomorpha</taxon>
        <taxon>Strongyloidoidea</taxon>
        <taxon>Steinernematidae</taxon>
        <taxon>Steinernema</taxon>
    </lineage>
</organism>
<keyword evidence="2" id="KW-0677">Repeat</keyword>
<evidence type="ECO:0000256" key="4">
    <source>
        <dbReference type="ARBA" id="ARBA00022833"/>
    </source>
</evidence>
<name>A0A1I7ZHL4_9BILA</name>
<evidence type="ECO:0000259" key="7">
    <source>
        <dbReference type="PROSITE" id="PS50103"/>
    </source>
</evidence>
<keyword evidence="8" id="KW-1185">Reference proteome</keyword>
<dbReference type="InterPro" id="IPR036855">
    <property type="entry name" value="Znf_CCCH_sf"/>
</dbReference>
<dbReference type="InterPro" id="IPR045877">
    <property type="entry name" value="ZFP36-like"/>
</dbReference>
<reference evidence="9" key="1">
    <citation type="submission" date="2016-11" db="UniProtKB">
        <authorList>
            <consortium name="WormBaseParasite"/>
        </authorList>
    </citation>
    <scope>IDENTIFICATION</scope>
</reference>
<evidence type="ECO:0000256" key="1">
    <source>
        <dbReference type="ARBA" id="ARBA00022723"/>
    </source>
</evidence>
<evidence type="ECO:0000256" key="2">
    <source>
        <dbReference type="ARBA" id="ARBA00022737"/>
    </source>
</evidence>
<dbReference type="InterPro" id="IPR000571">
    <property type="entry name" value="Znf_CCCH"/>
</dbReference>
<sequence>MRMCSRSSNCWTSFQRMRWILAMDTAGSSTCVPRAGSDNNMFQGLNPKDRRNLLIHFNKLLENRRPMTQEEINDGSRVFPSPALKPRNPELYKTTLCQYWQATKEICRYGSQCWYAHGPDELRQKIVDPFSTSGNKPQSPAPSGHRARKQPNPFGVREIDAFIESQTPVFTRDPSYMLHPDRLRMVVDHDSSPPMPFQEVPGRCTLAPIGSERRKFRSSVYSP</sequence>